<proteinExistence type="predicted"/>
<dbReference type="RefSeq" id="WP_254012027.1">
    <property type="nucleotide sequence ID" value="NZ_JAMZMM010000101.1"/>
</dbReference>
<dbReference type="Pfam" id="PF04717">
    <property type="entry name" value="Phage_base_V"/>
    <property type="match status" value="1"/>
</dbReference>
<dbReference type="AlphaFoldDB" id="A0AAE3GT07"/>
<keyword evidence="3" id="KW-1185">Reference proteome</keyword>
<dbReference type="Gene3D" id="2.40.50.230">
    <property type="entry name" value="Gp5 N-terminal domain"/>
    <property type="match status" value="1"/>
</dbReference>
<dbReference type="Proteomes" id="UP001204953">
    <property type="component" value="Unassembled WGS sequence"/>
</dbReference>
<dbReference type="SUPFAM" id="SSF69349">
    <property type="entry name" value="Phage fibre proteins"/>
    <property type="match status" value="1"/>
</dbReference>
<dbReference type="SUPFAM" id="SSF69255">
    <property type="entry name" value="gp5 N-terminal domain-like"/>
    <property type="match status" value="1"/>
</dbReference>
<accession>A0AAE3GT07</accession>
<reference evidence="2" key="1">
    <citation type="submission" date="2022-06" db="EMBL/GenBank/DDBJ databases">
        <title>New cyanobacteria of genus Symplocastrum in benthos of Lake Baikal.</title>
        <authorList>
            <person name="Sorokovikova E."/>
            <person name="Tikhonova I."/>
            <person name="Krasnopeev A."/>
            <person name="Evseev P."/>
            <person name="Gladkikh A."/>
            <person name="Belykh O."/>
        </authorList>
    </citation>
    <scope>NUCLEOTIDE SEQUENCE</scope>
    <source>
        <strain evidence="2">BBK-W-15</strain>
    </source>
</reference>
<protein>
    <submittedName>
        <fullName evidence="2">Phage baseplate assembly protein V</fullName>
    </submittedName>
</protein>
<evidence type="ECO:0000313" key="2">
    <source>
        <dbReference type="EMBL" id="MCP2729243.1"/>
    </source>
</evidence>
<gene>
    <name evidence="2" type="ORF">NJ959_12330</name>
</gene>
<dbReference type="EMBL" id="JAMZMM010000101">
    <property type="protein sequence ID" value="MCP2729243.1"/>
    <property type="molecule type" value="Genomic_DNA"/>
</dbReference>
<comment type="caution">
    <text evidence="2">The sequence shown here is derived from an EMBL/GenBank/DDBJ whole genome shotgun (WGS) entry which is preliminary data.</text>
</comment>
<dbReference type="InterPro" id="IPR006531">
    <property type="entry name" value="Gp5/Vgr_OB"/>
</dbReference>
<organism evidence="2 3">
    <name type="scientific">Limnofasciculus baicalensis BBK-W-15</name>
    <dbReference type="NCBI Taxonomy" id="2699891"/>
    <lineage>
        <taxon>Bacteria</taxon>
        <taxon>Bacillati</taxon>
        <taxon>Cyanobacteriota</taxon>
        <taxon>Cyanophyceae</taxon>
        <taxon>Coleofasciculales</taxon>
        <taxon>Coleofasciculaceae</taxon>
        <taxon>Limnofasciculus</taxon>
        <taxon>Limnofasciculus baicalensis</taxon>
    </lineage>
</organism>
<evidence type="ECO:0000313" key="3">
    <source>
        <dbReference type="Proteomes" id="UP001204953"/>
    </source>
</evidence>
<feature type="domain" description="Gp5/Type VI secretion system Vgr protein OB-fold" evidence="1">
    <location>
        <begin position="25"/>
        <end position="98"/>
    </location>
</feature>
<evidence type="ECO:0000259" key="1">
    <source>
        <dbReference type="Pfam" id="PF04717"/>
    </source>
</evidence>
<dbReference type="InterPro" id="IPR037026">
    <property type="entry name" value="Vgr_OB-fold_dom_sf"/>
</dbReference>
<sequence>MIGINLLSNALSESDREGRFYGVTIAEVTNNQDEEGFGRIKVKFPWLSDTDESFWARVLTPMAGKGYGIYFLPEVGDEVLVAFEHGMIEFPYILGALWNGKDKPPDTNSDGKNNKRLIKSRSGNIIRLDDTEGDEKIEIIDKSTKNSIVISTKDNTITIVADADITIQSSQGKLKLKGNGIEIDSQAEIKITASQNMDLKGGPQLNIKGNIVNIN</sequence>
<name>A0AAE3GT07_9CYAN</name>